<dbReference type="AlphaFoldDB" id="A0ABD1F0I4"/>
<dbReference type="InterPro" id="IPR006621">
    <property type="entry name" value="Nose-resist-to-fluoxetine_N"/>
</dbReference>
<feature type="chain" id="PRO_5044776310" description="Nose resistant-to-fluoxetine protein N-terminal domain-containing protein" evidence="2">
    <location>
        <begin position="18"/>
        <end position="658"/>
    </location>
</feature>
<dbReference type="Pfam" id="PF01757">
    <property type="entry name" value="Acyl_transf_3"/>
    <property type="match status" value="1"/>
</dbReference>
<evidence type="ECO:0000259" key="3">
    <source>
        <dbReference type="SMART" id="SM00703"/>
    </source>
</evidence>
<dbReference type="Proteomes" id="UP001566132">
    <property type="component" value="Unassembled WGS sequence"/>
</dbReference>
<feature type="transmembrane region" description="Helical" evidence="1">
    <location>
        <begin position="174"/>
        <end position="200"/>
    </location>
</feature>
<keyword evidence="1" id="KW-0472">Membrane</keyword>
<keyword evidence="5" id="KW-1185">Reference proteome</keyword>
<dbReference type="PANTHER" id="PTHR11161">
    <property type="entry name" value="O-ACYLTRANSFERASE"/>
    <property type="match status" value="1"/>
</dbReference>
<proteinExistence type="predicted"/>
<feature type="transmembrane region" description="Helical" evidence="1">
    <location>
        <begin position="328"/>
        <end position="346"/>
    </location>
</feature>
<feature type="transmembrane region" description="Helical" evidence="1">
    <location>
        <begin position="284"/>
        <end position="304"/>
    </location>
</feature>
<evidence type="ECO:0000313" key="5">
    <source>
        <dbReference type="Proteomes" id="UP001566132"/>
    </source>
</evidence>
<feature type="transmembrane region" description="Helical" evidence="1">
    <location>
        <begin position="244"/>
        <end position="264"/>
    </location>
</feature>
<keyword evidence="1" id="KW-1133">Transmembrane helix</keyword>
<dbReference type="PANTHER" id="PTHR11161:SF0">
    <property type="entry name" value="O-ACYLTRANSFERASE LIKE PROTEIN"/>
    <property type="match status" value="1"/>
</dbReference>
<evidence type="ECO:0000256" key="1">
    <source>
        <dbReference type="SAM" id="Phobius"/>
    </source>
</evidence>
<feature type="transmembrane region" description="Helical" evidence="1">
    <location>
        <begin position="567"/>
        <end position="584"/>
    </location>
</feature>
<protein>
    <recommendedName>
        <fullName evidence="3">Nose resistant-to-fluoxetine protein N-terminal domain-containing protein</fullName>
    </recommendedName>
</protein>
<reference evidence="4 5" key="1">
    <citation type="submission" date="2024-05" db="EMBL/GenBank/DDBJ databases">
        <title>Genetic variation in Jamaican populations of the coffee berry borer (Hypothenemus hampei).</title>
        <authorList>
            <person name="Errbii M."/>
            <person name="Myrie A."/>
        </authorList>
    </citation>
    <scope>NUCLEOTIDE SEQUENCE [LARGE SCALE GENOMIC DNA]</scope>
    <source>
        <strain evidence="4">JA-Hopewell-2020-01-JO</strain>
        <tissue evidence="4">Whole body</tissue>
    </source>
</reference>
<dbReference type="EMBL" id="JBDJPC010000004">
    <property type="protein sequence ID" value="KAL1505439.1"/>
    <property type="molecule type" value="Genomic_DNA"/>
</dbReference>
<gene>
    <name evidence="4" type="ORF">ABEB36_005008</name>
</gene>
<dbReference type="InterPro" id="IPR052728">
    <property type="entry name" value="O2_lipid_transport_reg"/>
</dbReference>
<accession>A0ABD1F0I4</accession>
<keyword evidence="2" id="KW-0732">Signal</keyword>
<feature type="transmembrane region" description="Helical" evidence="1">
    <location>
        <begin position="396"/>
        <end position="418"/>
    </location>
</feature>
<feature type="transmembrane region" description="Helical" evidence="1">
    <location>
        <begin position="530"/>
        <end position="555"/>
    </location>
</feature>
<feature type="signal peptide" evidence="2">
    <location>
        <begin position="1"/>
        <end position="17"/>
    </location>
</feature>
<keyword evidence="1" id="KW-0812">Transmembrane</keyword>
<feature type="transmembrane region" description="Helical" evidence="1">
    <location>
        <begin position="596"/>
        <end position="617"/>
    </location>
</feature>
<comment type="caution">
    <text evidence="4">The sequence shown here is derived from an EMBL/GenBank/DDBJ whole genome shotgun (WGS) entry which is preliminary data.</text>
</comment>
<evidence type="ECO:0000256" key="2">
    <source>
        <dbReference type="SAM" id="SignalP"/>
    </source>
</evidence>
<dbReference type="InterPro" id="IPR002656">
    <property type="entry name" value="Acyl_transf_3_dom"/>
</dbReference>
<name>A0ABD1F0I4_HYPHA</name>
<dbReference type="SMART" id="SM00703">
    <property type="entry name" value="NRF"/>
    <property type="match status" value="1"/>
</dbReference>
<feature type="domain" description="Nose resistant-to-fluoxetine protein N-terminal" evidence="3">
    <location>
        <begin position="49"/>
        <end position="163"/>
    </location>
</feature>
<organism evidence="4 5">
    <name type="scientific">Hypothenemus hampei</name>
    <name type="common">Coffee berry borer</name>
    <dbReference type="NCBI Taxonomy" id="57062"/>
    <lineage>
        <taxon>Eukaryota</taxon>
        <taxon>Metazoa</taxon>
        <taxon>Ecdysozoa</taxon>
        <taxon>Arthropoda</taxon>
        <taxon>Hexapoda</taxon>
        <taxon>Insecta</taxon>
        <taxon>Pterygota</taxon>
        <taxon>Neoptera</taxon>
        <taxon>Endopterygota</taxon>
        <taxon>Coleoptera</taxon>
        <taxon>Polyphaga</taxon>
        <taxon>Cucujiformia</taxon>
        <taxon>Curculionidae</taxon>
        <taxon>Scolytinae</taxon>
        <taxon>Hypothenemus</taxon>
    </lineage>
</organism>
<sequence length="658" mass="76106">MKSLIFVSLALIAIGKCEQLFELETIAKNGLDFKDVAKALSLSDSPNITKECQNQVKTLLKYDLQALLQMADSWSKFPYPGALYYASKSDWGNYDECVKVDTSPQDERILGKFCAWGLTLPDILVEDSYYLLAYCVPHKCSASDILAAINLSLPLLNDNYCSSKETDSEIDTGAIIALVIFGTLFAITLLSTLYDVYLFYAEKETSHQLFIAFSFLYNGKKLLQSTKINAAGDQILCFHGMKFISMWWIISGHGFISWFLAPVMDTEYRTNWTTRQWADYINSAHISVDTFFFISGFLMAYLYFKPVQVKKTVQNQCMDVPKLILHRYLRLTPPSAMCFLGSVYLFKYLQDGPFFSYGIHTGLIEPCKKYWWTYFLYIQNYYNFHYGDSLCIPTTWYLSADMQLFLISPLIFIPLTIVYKKSFKLTMIILFFLNVLFLGIPIFTKLQWRTYDPDFSEYDFHSKLISYFIGVMMGIYMRHEKNKNYIISRSLNLLFWIASLATMYGVIYYRQYAQIKNEYVGRSLCYSFTRPMWCIALCWITYACAKGYGGIINWFLSSPFMQVGSKLTYSIYITHGFVIAHNSLGNKTRLNFDDWLVFYQNCGYFVVSMLIATFWSLSYESPMLIVEKLIFGHGKPAPTRKYEAPKPSIVVVQETKVE</sequence>
<evidence type="ECO:0000313" key="4">
    <source>
        <dbReference type="EMBL" id="KAL1505439.1"/>
    </source>
</evidence>
<dbReference type="Pfam" id="PF20146">
    <property type="entry name" value="NRF"/>
    <property type="match status" value="1"/>
</dbReference>
<feature type="transmembrane region" description="Helical" evidence="1">
    <location>
        <begin position="491"/>
        <end position="510"/>
    </location>
</feature>
<feature type="transmembrane region" description="Helical" evidence="1">
    <location>
        <begin position="425"/>
        <end position="444"/>
    </location>
</feature>